<gene>
    <name evidence="2" type="ORF">EKO04_008130</name>
</gene>
<dbReference type="PANTHER" id="PTHR33112">
    <property type="entry name" value="DOMAIN PROTEIN, PUTATIVE-RELATED"/>
    <property type="match status" value="1"/>
</dbReference>
<dbReference type="InterPro" id="IPR010730">
    <property type="entry name" value="HET"/>
</dbReference>
<reference evidence="2" key="2">
    <citation type="submission" date="2020-09" db="EMBL/GenBank/DDBJ databases">
        <title>Reference genome assembly for Australian Ascochyta lentis isolate Al4.</title>
        <authorList>
            <person name="Lee R.C."/>
            <person name="Farfan-Caceres L.M."/>
            <person name="Debler J.W."/>
            <person name="Williams A.H."/>
            <person name="Henares B.M."/>
        </authorList>
    </citation>
    <scope>NUCLEOTIDE SEQUENCE</scope>
    <source>
        <strain evidence="2">Al4</strain>
    </source>
</reference>
<proteinExistence type="predicted"/>
<dbReference type="AlphaFoldDB" id="A0A8H7IZE6"/>
<organism evidence="2 3">
    <name type="scientific">Ascochyta lentis</name>
    <dbReference type="NCBI Taxonomy" id="205686"/>
    <lineage>
        <taxon>Eukaryota</taxon>
        <taxon>Fungi</taxon>
        <taxon>Dikarya</taxon>
        <taxon>Ascomycota</taxon>
        <taxon>Pezizomycotina</taxon>
        <taxon>Dothideomycetes</taxon>
        <taxon>Pleosporomycetidae</taxon>
        <taxon>Pleosporales</taxon>
        <taxon>Pleosporineae</taxon>
        <taxon>Didymellaceae</taxon>
        <taxon>Ascochyta</taxon>
    </lineage>
</organism>
<sequence>MFQFREEHYSSATTDVSAFGRSVNARMDEILSANNRKRGFIKNLRKHLDDVKGKALSDSEKTETFEISRFLQTKGLAMESRQPSEMRKILANDLQEHWKDMYQDMKSTCARDDMPEGIAKYVPRYLDKLNNLVASPSKTYNAWRINNDDLFAETYCTELPFTTRGSEVQMCTCCKGILSEKLIDRSVTVEIARFLTSAGSCQVCNLLIRAFLDDVSNDGSIKLFRTKTGLNAGSGEKRLMRIGAHQDGSSWAKASIPLGRPVLPDPDRTVRFHLLSDATTTFPTRVLDVGGLEDLGSRPGWIRLLHAQERRSDTYITLSHCWGNLSDAQKKSFCTSQENLSRRCSGFHVSELPKTFQDAVKVTRALGLSYLWIDSLSAADSLSGFLDRRYHPEYISLRDDSNRRLFVSTDIDDFDSDVGAAPLNQRAWVTQEMVLSRRTVYFSSKQMYWTCGEGLYCENLTKLTSPPNNTYFTLDPAFPTRVLRTNAHDRVENCIRFLVEDYTRRALTFSRDRTAAIDGLERSEAEGLRCEGRYGIFEPCLHRNLLWQLMDQKTQRIDYAGTVPSWSWMACTGPVKYSKIDWREPVLNLNLAFHKTRKDALETDLGGLVNCALKIERDDFTFIDSTGANVGWLKLDVKDDESMNAALHCLVVLRYNRGGYPSGPPEYWFIAVMPTGTENEYKRIGLGAVECRFVSKVQDSVRII</sequence>
<dbReference type="Pfam" id="PF06985">
    <property type="entry name" value="HET"/>
    <property type="match status" value="1"/>
</dbReference>
<dbReference type="PANTHER" id="PTHR33112:SF10">
    <property type="entry name" value="TOL"/>
    <property type="match status" value="1"/>
</dbReference>
<reference evidence="2" key="1">
    <citation type="submission" date="2018-12" db="EMBL/GenBank/DDBJ databases">
        <authorList>
            <person name="Syme R.A."/>
            <person name="Farfan-Caceres L."/>
            <person name="Lichtenzveig J."/>
        </authorList>
    </citation>
    <scope>NUCLEOTIDE SEQUENCE</scope>
    <source>
        <strain evidence="2">Al4</strain>
    </source>
</reference>
<evidence type="ECO:0000259" key="1">
    <source>
        <dbReference type="Pfam" id="PF06985"/>
    </source>
</evidence>
<keyword evidence="3" id="KW-1185">Reference proteome</keyword>
<accession>A0A8H7IZE6</accession>
<name>A0A8H7IZE6_9PLEO</name>
<dbReference type="EMBL" id="RZGK01000015">
    <property type="protein sequence ID" value="KAF9693692.1"/>
    <property type="molecule type" value="Genomic_DNA"/>
</dbReference>
<protein>
    <recommendedName>
        <fullName evidence="1">Heterokaryon incompatibility domain-containing protein</fullName>
    </recommendedName>
</protein>
<feature type="domain" description="Heterokaryon incompatibility" evidence="1">
    <location>
        <begin position="315"/>
        <end position="376"/>
    </location>
</feature>
<evidence type="ECO:0000313" key="2">
    <source>
        <dbReference type="EMBL" id="KAF9693692.1"/>
    </source>
</evidence>
<evidence type="ECO:0000313" key="3">
    <source>
        <dbReference type="Proteomes" id="UP000651452"/>
    </source>
</evidence>
<comment type="caution">
    <text evidence="2">The sequence shown here is derived from an EMBL/GenBank/DDBJ whole genome shotgun (WGS) entry which is preliminary data.</text>
</comment>
<dbReference type="Proteomes" id="UP000651452">
    <property type="component" value="Unassembled WGS sequence"/>
</dbReference>
<dbReference type="OrthoDB" id="4161196at2759"/>